<proteinExistence type="predicted"/>
<protein>
    <recommendedName>
        <fullName evidence="1">DUF6998 domain-containing protein</fullName>
    </recommendedName>
</protein>
<dbReference type="EMBL" id="FWFO01000001">
    <property type="protein sequence ID" value="SLN31111.1"/>
    <property type="molecule type" value="Genomic_DNA"/>
</dbReference>
<accession>A0A1Y5S2I7</accession>
<dbReference type="OrthoDB" id="7221045at2"/>
<sequence length="234" mass="25613">MPQVLSQSQIIRSLAQALEWYEKEMSWGVSSGELNHLTGRIGELYAAMVTRGQMALETNQRGYDVVSLNGERISVKTVTTSTHVTFRASTFDVVQRVMILRIVVDDDVVSIEEILDCPADDIRARGPGGDGNYVVYLGNLTSGLDRQNHNAPRSIDKHANVRDLKVIAQANHGSHKVMLYENGSILVETDGKLEDTAKPTLRKIAKEVGVDTLNGAGNPKNTRTLGSDIIKALT</sequence>
<dbReference type="AlphaFoldDB" id="A0A1Y5S2I7"/>
<reference evidence="2 3" key="1">
    <citation type="submission" date="2017-03" db="EMBL/GenBank/DDBJ databases">
        <authorList>
            <person name="Afonso C.L."/>
            <person name="Miller P.J."/>
            <person name="Scott M.A."/>
            <person name="Spackman E."/>
            <person name="Goraichik I."/>
            <person name="Dimitrov K.M."/>
            <person name="Suarez D.L."/>
            <person name="Swayne D.E."/>
        </authorList>
    </citation>
    <scope>NUCLEOTIDE SEQUENCE [LARGE SCALE GENOMIC DNA]</scope>
    <source>
        <strain evidence="2 3">CECT 7639</strain>
    </source>
</reference>
<evidence type="ECO:0000313" key="3">
    <source>
        <dbReference type="Proteomes" id="UP000193077"/>
    </source>
</evidence>
<name>A0A1Y5S2I7_9RHOB</name>
<dbReference type="Pfam" id="PF22522">
    <property type="entry name" value="DUF6998"/>
    <property type="match status" value="1"/>
</dbReference>
<gene>
    <name evidence="2" type="ORF">TRL7639_01300</name>
</gene>
<organism evidence="2 3">
    <name type="scientific">Falsiruegeria litorea R37</name>
    <dbReference type="NCBI Taxonomy" id="1200284"/>
    <lineage>
        <taxon>Bacteria</taxon>
        <taxon>Pseudomonadati</taxon>
        <taxon>Pseudomonadota</taxon>
        <taxon>Alphaproteobacteria</taxon>
        <taxon>Rhodobacterales</taxon>
        <taxon>Roseobacteraceae</taxon>
        <taxon>Falsiruegeria</taxon>
    </lineage>
</organism>
<dbReference type="RefSeq" id="WP_085794930.1">
    <property type="nucleotide sequence ID" value="NZ_FWFO01000001.1"/>
</dbReference>
<dbReference type="InterPro" id="IPR054267">
    <property type="entry name" value="DUF6998"/>
</dbReference>
<keyword evidence="3" id="KW-1185">Reference proteome</keyword>
<feature type="domain" description="DUF6998" evidence="1">
    <location>
        <begin position="35"/>
        <end position="124"/>
    </location>
</feature>
<evidence type="ECO:0000259" key="1">
    <source>
        <dbReference type="Pfam" id="PF22522"/>
    </source>
</evidence>
<evidence type="ECO:0000313" key="2">
    <source>
        <dbReference type="EMBL" id="SLN31111.1"/>
    </source>
</evidence>
<dbReference type="Proteomes" id="UP000193077">
    <property type="component" value="Unassembled WGS sequence"/>
</dbReference>